<dbReference type="Pfam" id="PF00582">
    <property type="entry name" value="Usp"/>
    <property type="match status" value="1"/>
</dbReference>
<dbReference type="RefSeq" id="WP_252853548.1">
    <property type="nucleotide sequence ID" value="NZ_JAMXLR010000055.1"/>
</dbReference>
<dbReference type="InterPro" id="IPR006015">
    <property type="entry name" value="Universal_stress_UspA"/>
</dbReference>
<dbReference type="PRINTS" id="PR01438">
    <property type="entry name" value="UNVRSLSTRESS"/>
</dbReference>
<comment type="caution">
    <text evidence="4">The sequence shown here is derived from an EMBL/GenBank/DDBJ whole genome shotgun (WGS) entry which is preliminary data.</text>
</comment>
<sequence>MNLHSVLCPTDFSPYSDAALRYASLLASESGAKLYLLHVVDESAAYCTEYTGMGYMSDMTQRLEHECQELLEQVSPTVPGVPFERQNLLGTPARTIIDFADQLQVDLIVIGSHGRTGVSRMLMGSVAEAVVRGAKCPVLTVKHPPVVSDEEQIPKGITIGAGQPT</sequence>
<evidence type="ECO:0000256" key="1">
    <source>
        <dbReference type="ARBA" id="ARBA00008791"/>
    </source>
</evidence>
<dbReference type="PIRSF" id="PIRSF006276">
    <property type="entry name" value="UspA"/>
    <property type="match status" value="1"/>
</dbReference>
<reference evidence="4" key="1">
    <citation type="submission" date="2022-06" db="EMBL/GenBank/DDBJ databases">
        <title>Aeoliella straminimaris, a novel planctomycete from sediments.</title>
        <authorList>
            <person name="Vitorino I.R."/>
            <person name="Lage O.M."/>
        </authorList>
    </citation>
    <scope>NUCLEOTIDE SEQUENCE</scope>
    <source>
        <strain evidence="4">ICT_H6.2</strain>
    </source>
</reference>
<dbReference type="PANTHER" id="PTHR46268:SF6">
    <property type="entry name" value="UNIVERSAL STRESS PROTEIN UP12"/>
    <property type="match status" value="1"/>
</dbReference>
<keyword evidence="5" id="KW-1185">Reference proteome</keyword>
<name>A0A9X2FI06_9BACT</name>
<comment type="similarity">
    <text evidence="1 2">Belongs to the universal stress protein A family.</text>
</comment>
<dbReference type="Proteomes" id="UP001155241">
    <property type="component" value="Unassembled WGS sequence"/>
</dbReference>
<dbReference type="CDD" id="cd00293">
    <property type="entry name" value="USP-like"/>
    <property type="match status" value="1"/>
</dbReference>
<comment type="subcellular location">
    <subcellularLocation>
        <location evidence="2">Cytoplasm</location>
    </subcellularLocation>
</comment>
<evidence type="ECO:0000259" key="3">
    <source>
        <dbReference type="Pfam" id="PF00582"/>
    </source>
</evidence>
<dbReference type="SUPFAM" id="SSF52402">
    <property type="entry name" value="Adenine nucleotide alpha hydrolases-like"/>
    <property type="match status" value="1"/>
</dbReference>
<dbReference type="PANTHER" id="PTHR46268">
    <property type="entry name" value="STRESS RESPONSE PROTEIN NHAX"/>
    <property type="match status" value="1"/>
</dbReference>
<evidence type="ECO:0000256" key="2">
    <source>
        <dbReference type="PIRNR" id="PIRNR006276"/>
    </source>
</evidence>
<dbReference type="GO" id="GO:0005737">
    <property type="term" value="C:cytoplasm"/>
    <property type="evidence" value="ECO:0007669"/>
    <property type="project" value="UniProtKB-SubCell"/>
</dbReference>
<dbReference type="EMBL" id="JAMXLR010000055">
    <property type="protein sequence ID" value="MCO6045436.1"/>
    <property type="molecule type" value="Genomic_DNA"/>
</dbReference>
<protein>
    <recommendedName>
        <fullName evidence="2">Universal stress protein</fullName>
    </recommendedName>
</protein>
<accession>A0A9X2FI06</accession>
<keyword evidence="2" id="KW-0963">Cytoplasm</keyword>
<feature type="domain" description="UspA" evidence="3">
    <location>
        <begin position="4"/>
        <end position="142"/>
    </location>
</feature>
<proteinExistence type="inferred from homology"/>
<evidence type="ECO:0000313" key="4">
    <source>
        <dbReference type="EMBL" id="MCO6045436.1"/>
    </source>
</evidence>
<dbReference type="AlphaFoldDB" id="A0A9X2FI06"/>
<dbReference type="InterPro" id="IPR014729">
    <property type="entry name" value="Rossmann-like_a/b/a_fold"/>
</dbReference>
<evidence type="ECO:0000313" key="5">
    <source>
        <dbReference type="Proteomes" id="UP001155241"/>
    </source>
</evidence>
<dbReference type="Gene3D" id="3.40.50.620">
    <property type="entry name" value="HUPs"/>
    <property type="match status" value="1"/>
</dbReference>
<organism evidence="4 5">
    <name type="scientific">Aeoliella straminimaris</name>
    <dbReference type="NCBI Taxonomy" id="2954799"/>
    <lineage>
        <taxon>Bacteria</taxon>
        <taxon>Pseudomonadati</taxon>
        <taxon>Planctomycetota</taxon>
        <taxon>Planctomycetia</taxon>
        <taxon>Pirellulales</taxon>
        <taxon>Lacipirellulaceae</taxon>
        <taxon>Aeoliella</taxon>
    </lineage>
</organism>
<dbReference type="InterPro" id="IPR006016">
    <property type="entry name" value="UspA"/>
</dbReference>
<gene>
    <name evidence="4" type="ORF">NG895_16115</name>
</gene>